<sequence>MTNFFHSTPAMFVEKGDDDSSVLARRSIFGFFCRRCFVSFIKLSYYGVVQLQKDYQAWCAGARAGYEPIEKDTMTNDIWIFKTAFDFKSWARPEPFTAWEKGLATGDGIEGPENLRRYFEQHFHDHNDSGLRQHALLNLVRMHYVRNEFVAARKLLQEAIAVARTSGDRITLQHCISMLHRLPSQSQFPVLNEIQPDLHPSEVLHDVAKLLTPSSGQPLPMCFEKLIQAIGLHNHWIDTRQTHYDAPEIWGQHAMQAVLWTTIGCMDIAEVEENILLAFTVSGNNDSNRLNGLLNRAYKRARRGEYNQALAMLMHPDVWRGMSIDSYGLWAGQIWNILALRASRRGQSRLFHEYLLPRRPSSGYLPKEYFFQDNSTTLPNIHAELYEVLQARDQGQSVASIQPLLQALWLSEFQCRFPLYRIGTIMLADVGLEFGMTIHCRRLLEDMLPQVMNGDELEHRALACFIYARCIIACAPDENKESALREALPYLLLAEKDYLALQIFQSLMAVQYLISIVYHNLKQDDEQAEAAGRHLGVKAVHQTYEEDVVEYESHWVMDGPPPQEEDFSSLPISERIVHKNWKARVNAYESLIKTFQNTASDSDPAFKPYINNPDLLKKIATDSNAVAQEKGVECLVALVKFAGESAAKTRETVVPALVDKCFGSARAGTKNQAIELALQYIEVENSGAGVVADIVPGLGAKQPKAVAAGVLALKEIVKNFGTQVIPPAPVLKSLPKIFAHADKTVRAEGVQLTHTLYQYIGPAIEPWLADLKPVQVKELQEAFEGLEKEGKGKGSLKAERITREHARVAEMNQGVDDAPENAEADAELDLPDPRTLAEAVDIVPRLPSNFQTNIVSSKWKERKEALDDLLTLLNATPRIKEAPELGELAKSLAVCIQKDANINCVIVAAGCLDGLAKGMMSSFARMREIVVPPMLERLKERKANVTDAIGAALDAVFSTTTLPDIIPDILPALANKNPQVKEGTLKFLGRSLSTSPIAIQPNQIKLLTDPLATLLEDGFEGARNEAATCLGTLMKMVGERPLNALMDGLADVRKAKVKEAYEKASVKAKAGAGSPPKPPPAASKEAPAKKKAPSAKPPPAETPAAETPADLKLEQEPPKKKPPARLMQKKAPAAAGGTASPAPGAPPTAPAAKKPVPAAATAKAGKGGAPAAPGALDTFKYKHTPEDADGLAADLIPGTIMSGLGDSNWKARLAACEEMMTWLEGVVDDIEAEVVIRALAKKGWVEKNFQVSAKLYGILSLLAERCPTFGRSCVALCTGHLSEKLGDMKLKKPAGDALLIFSEQTSLQFVLNQAYEPLGKQKAPKVLADALVWVDLAITEFGIVGLSLRNLIDFLKNALKNSNAAVRTSATKTLVTVKLFAGSSIKDLLEDLNPQLLVTIQSEFDKVEGAPAPEPVRTSADVAAMAPAAVGGSSKGALADPLDDLYPRVEIDGLLKGTTILADAKSDAWKAKKEALETLQAILDQGANKRLKPTMGEIGQALKNRVIDTNKAVQMLALDIVARIATGMGKPFEKQTKFFVVPVATALSDQKAPIRSAALQTLTAIATACESIDPMVHFLTTGIESTNPTQRATLLGWIADYFKDHPPSSTLDLSGWASIIVGCLDDRSADVRKGAQAILPALITSVGFDRVMQQTNALKPASRKTAAPLIQAARESATPAAEPAPAKPLAKAAPTASAPSPPPQADNPPSPPSPSPATNGHSIPSSKLTGVRRKLPQGTNPRPESRTESLDEPPPARPSTKPGLTGLKRPAVNSASAKVPASGHKVPAMVAALPFSSMNMEAKRSRLSKDAQRWINEAGPTRKDLAEALQHQMEPHTSKDVVTLLFSHDHNAVSDHVSGLTMIYDFFSAAESSDDKFGVSPDDLRAVGLASFDLALKYVSIKAHEPQSNLITRCLDVVEVIVTFLRSADAHLEDAEAVCFVPTLVYKLGDAREPVRARVQHIVQSLPKVYAFSRIFDMLVEYGLKSKVAKTRQGALDELASLLKRNGMSACNQPSKTFPAIAAMIADKDSQVRKSALSVLSEAYSLVGEKVWSLVGTLSAKDKTQLEERLRRVAGPSSPGNAANSAPAPPAQVTRLAMPSVRPGSPATLSKTNGAFRPGSPVVSVASRIARPSSPARAARSGSPAPSNMVRSASPSRISKLPGPSGIAAPSSVATPSSPSGIGRPKTLLPSRLQPRTKPKYGMPTSTVAQLAPEPEYGSPPPHVDNHPIVESASVPSTASTDDNDTLVDSAPPYGSDGITVTISSILSSDPLRSVDALKKIQKILVTKPEDGHLSEEYRELAEHTEGLIETITLQMAHVFDRPDDLVVDENFRLAKHLIQTLNTFCDHSLLAESLTVDILTPLLEELTMRLLETDESHVTKVKDLSRFINMIILRLFATGRRMSIFRALFALLLQIVKPFPSNGTLPESKQARVAELVLKCVWKLARNIPQDLKEEKLDPVELLPAVEHFLQSVPPNEWRARATNKVPCGDMPLRTIKVIIQHVVAHYGDEVYDFLSASFDDPSATIVYPYVYRILNSSARAAESAIQPTNSPPETIGRPYSAASSRPISPQSMTSGNQRHSSPSHRTSPSVSSHNGNGFAPPPVEEPDPEAQLLTIINHISSETTGAMHKEGITELHQFLKNYPHKRPRVEKLLESTGPAFRKYINRALASRAAEDLERNVAVASTLSKLESNAPDSVPSSPVTRTELSPRSPQHQGLDPPPDERLQKFHDLFQYTGKRGSVTSNSSSQAAGRPRISEGPHE</sequence>
<evidence type="ECO:0000313" key="1">
    <source>
        <dbReference type="EMBL" id="KAH7916053.1"/>
    </source>
</evidence>
<keyword evidence="2" id="KW-1185">Reference proteome</keyword>
<reference evidence="1" key="1">
    <citation type="journal article" date="2021" name="New Phytol.">
        <title>Evolutionary innovations through gain and loss of genes in the ectomycorrhizal Boletales.</title>
        <authorList>
            <person name="Wu G."/>
            <person name="Miyauchi S."/>
            <person name="Morin E."/>
            <person name="Kuo A."/>
            <person name="Drula E."/>
            <person name="Varga T."/>
            <person name="Kohler A."/>
            <person name="Feng B."/>
            <person name="Cao Y."/>
            <person name="Lipzen A."/>
            <person name="Daum C."/>
            <person name="Hundley H."/>
            <person name="Pangilinan J."/>
            <person name="Johnson J."/>
            <person name="Barry K."/>
            <person name="LaButti K."/>
            <person name="Ng V."/>
            <person name="Ahrendt S."/>
            <person name="Min B."/>
            <person name="Choi I.G."/>
            <person name="Park H."/>
            <person name="Plett J.M."/>
            <person name="Magnuson J."/>
            <person name="Spatafora J.W."/>
            <person name="Nagy L.G."/>
            <person name="Henrissat B."/>
            <person name="Grigoriev I.V."/>
            <person name="Yang Z.L."/>
            <person name="Xu J."/>
            <person name="Martin F.M."/>
        </authorList>
    </citation>
    <scope>NUCLEOTIDE SEQUENCE</scope>
    <source>
        <strain evidence="1">ATCC 28755</strain>
    </source>
</reference>
<evidence type="ECO:0000313" key="2">
    <source>
        <dbReference type="Proteomes" id="UP000790377"/>
    </source>
</evidence>
<accession>A0ACB8ASQ3</accession>
<dbReference type="Proteomes" id="UP000790377">
    <property type="component" value="Unassembled WGS sequence"/>
</dbReference>
<organism evidence="1 2">
    <name type="scientific">Hygrophoropsis aurantiaca</name>
    <dbReference type="NCBI Taxonomy" id="72124"/>
    <lineage>
        <taxon>Eukaryota</taxon>
        <taxon>Fungi</taxon>
        <taxon>Dikarya</taxon>
        <taxon>Basidiomycota</taxon>
        <taxon>Agaricomycotina</taxon>
        <taxon>Agaricomycetes</taxon>
        <taxon>Agaricomycetidae</taxon>
        <taxon>Boletales</taxon>
        <taxon>Coniophorineae</taxon>
        <taxon>Hygrophoropsidaceae</taxon>
        <taxon>Hygrophoropsis</taxon>
    </lineage>
</organism>
<protein>
    <submittedName>
        <fullName evidence="1">Armadillo-type protein</fullName>
    </submittedName>
</protein>
<proteinExistence type="predicted"/>
<comment type="caution">
    <text evidence="1">The sequence shown here is derived from an EMBL/GenBank/DDBJ whole genome shotgun (WGS) entry which is preliminary data.</text>
</comment>
<name>A0ACB8ASQ3_9AGAM</name>
<gene>
    <name evidence="1" type="ORF">BJ138DRAFT_1053676</name>
</gene>
<dbReference type="EMBL" id="MU267594">
    <property type="protein sequence ID" value="KAH7916053.1"/>
    <property type="molecule type" value="Genomic_DNA"/>
</dbReference>